<gene>
    <name evidence="2" type="ORF">CYMTET_45741</name>
</gene>
<dbReference type="EMBL" id="LGRX02031592">
    <property type="protein sequence ID" value="KAK3244653.1"/>
    <property type="molecule type" value="Genomic_DNA"/>
</dbReference>
<organism evidence="2 3">
    <name type="scientific">Cymbomonas tetramitiformis</name>
    <dbReference type="NCBI Taxonomy" id="36881"/>
    <lineage>
        <taxon>Eukaryota</taxon>
        <taxon>Viridiplantae</taxon>
        <taxon>Chlorophyta</taxon>
        <taxon>Pyramimonadophyceae</taxon>
        <taxon>Pyramimonadales</taxon>
        <taxon>Pyramimonadaceae</taxon>
        <taxon>Cymbomonas</taxon>
    </lineage>
</organism>
<evidence type="ECO:0000313" key="3">
    <source>
        <dbReference type="Proteomes" id="UP001190700"/>
    </source>
</evidence>
<feature type="compositionally biased region" description="Basic and acidic residues" evidence="1">
    <location>
        <begin position="142"/>
        <end position="158"/>
    </location>
</feature>
<protein>
    <submittedName>
        <fullName evidence="2">Uncharacterized protein</fullName>
    </submittedName>
</protein>
<evidence type="ECO:0000256" key="1">
    <source>
        <dbReference type="SAM" id="MobiDB-lite"/>
    </source>
</evidence>
<dbReference type="Proteomes" id="UP001190700">
    <property type="component" value="Unassembled WGS sequence"/>
</dbReference>
<comment type="caution">
    <text evidence="2">The sequence shown here is derived from an EMBL/GenBank/DDBJ whole genome shotgun (WGS) entry which is preliminary data.</text>
</comment>
<name>A0AAE0BYS2_9CHLO</name>
<reference evidence="2 3" key="1">
    <citation type="journal article" date="2015" name="Genome Biol. Evol.">
        <title>Comparative Genomics of a Bacterivorous Green Alga Reveals Evolutionary Causalities and Consequences of Phago-Mixotrophic Mode of Nutrition.</title>
        <authorList>
            <person name="Burns J.A."/>
            <person name="Paasch A."/>
            <person name="Narechania A."/>
            <person name="Kim E."/>
        </authorList>
    </citation>
    <scope>NUCLEOTIDE SEQUENCE [LARGE SCALE GENOMIC DNA]</scope>
    <source>
        <strain evidence="2 3">PLY_AMNH</strain>
    </source>
</reference>
<proteinExistence type="predicted"/>
<keyword evidence="3" id="KW-1185">Reference proteome</keyword>
<accession>A0AAE0BYS2</accession>
<feature type="compositionally biased region" description="Basic residues" evidence="1">
    <location>
        <begin position="218"/>
        <end position="237"/>
    </location>
</feature>
<sequence>MIYRHTYDERTGVAGLIDALEYPILTDPPHARRGADGRAVARTDSDAMGWRGLLSKEYSKQIRSDRKAARPEGLTDDHLSLRAECVFFNGAYLPYSVDALPLLQSRTLGDAVQNREGTHDYNGRRRFGRRFGRGGDLTIRGSECRHADHNGGRRASDRDDVEDFIDLGSGHSESELFSEDRSRGDDLYGDDDESRSDGSEVADSYVRPKAPETTRKREAGRKRSTAPHKKNRRKNARPSRTESQENIGSISCASFLPPPFLCKVVDVKKALKAYADTVPIDTICDIVLGRVAESTSGDARSETSSDSHVSLVDSAITHRAPIDASAPVRASVIVETMEKITTFVKSLGAESSDKSLAVDDFRMTGRTRDGVSEESVKRSLRQAFEQYFDGTHDTSIEVLEARKEVHHWITKLARRVRSRSDWAAKGDSCGYWTLLFHEVDRRARNYMRCDLFHLRKREESEHETRCREFDRDALDAEVRGRLSSALFRKTENFDGATFDARSVVKDQLVLLFFAREPKDLVQMFNDRDLASLQHIRDSAGLSMIDLFDSHMVQPVTLQESATVRNRGHRARTTLRFDSFKITPLSSFDFTTPGSSDARFLGERRCASHVVWVSHAVEMCVETLDTLFGEGGFPGTTFEEAVDARVRQEPLQRSMIKCGLLGSVVKKAVLDCRMYLDRHEVWADPRHSRLRDATMFADASHASIHDDVTNCSAIEHVGSIKHQTASPLDDDDVARSAGEEAFCSDPMRDHARFGILDSDPSTARMTISEDARILLFVHGAYYRRLRESREHLQDTIDMYACVNIPSHVPNNTAHAYASSKTVGGISMRGFQRPDCSRSRASYSPIQLPRFFDLWRFPGDDGSIASALGFIFDETSWASRDLNEEEWRRHCQKQLSDVYESEMRERARIVARTNRGAVAVVARALRDSVRYWLRSLATDAGRINDGFFNARRTMSRETAATLSFWLGRMRRPRERSRMFEEWRRTWCGGFVLPDCVRYLHFDEHFAEVSRDTVGYLCTSTLWCTMALDMHLAVVETAVRMLSNMERALQDDLFRDVGRRASASVEEDVSMQICRMVGLFAKRSTNLRDAKSFRNEAERHEFYKLLDDGITRGRAKLQELLNGVRD</sequence>
<feature type="region of interest" description="Disordered" evidence="1">
    <location>
        <begin position="132"/>
        <end position="246"/>
    </location>
</feature>
<evidence type="ECO:0000313" key="2">
    <source>
        <dbReference type="EMBL" id="KAK3244653.1"/>
    </source>
</evidence>
<dbReference type="AlphaFoldDB" id="A0AAE0BYS2"/>
<feature type="compositionally biased region" description="Basic and acidic residues" evidence="1">
    <location>
        <begin position="172"/>
        <end position="186"/>
    </location>
</feature>